<dbReference type="GO" id="GO:0008270">
    <property type="term" value="F:zinc ion binding"/>
    <property type="evidence" value="ECO:0007669"/>
    <property type="project" value="UniProtKB-KW"/>
</dbReference>
<gene>
    <name evidence="8" type="ORF">CPB83DRAFT_850696</name>
</gene>
<comment type="caution">
    <text evidence="8">The sequence shown here is derived from an EMBL/GenBank/DDBJ whole genome shotgun (WGS) entry which is preliminary data.</text>
</comment>
<reference evidence="8" key="1">
    <citation type="submission" date="2020-11" db="EMBL/GenBank/DDBJ databases">
        <authorList>
            <consortium name="DOE Joint Genome Institute"/>
            <person name="Ahrendt S."/>
            <person name="Riley R."/>
            <person name="Andreopoulos W."/>
            <person name="Labutti K."/>
            <person name="Pangilinan J."/>
            <person name="Ruiz-Duenas F.J."/>
            <person name="Barrasa J.M."/>
            <person name="Sanchez-Garcia M."/>
            <person name="Camarero S."/>
            <person name="Miyauchi S."/>
            <person name="Serrano A."/>
            <person name="Linde D."/>
            <person name="Babiker R."/>
            <person name="Drula E."/>
            <person name="Ayuso-Fernandez I."/>
            <person name="Pacheco R."/>
            <person name="Padilla G."/>
            <person name="Ferreira P."/>
            <person name="Barriuso J."/>
            <person name="Kellner H."/>
            <person name="Castanera R."/>
            <person name="Alfaro M."/>
            <person name="Ramirez L."/>
            <person name="Pisabarro A.G."/>
            <person name="Kuo A."/>
            <person name="Tritt A."/>
            <person name="Lipzen A."/>
            <person name="He G."/>
            <person name="Yan M."/>
            <person name="Ng V."/>
            <person name="Cullen D."/>
            <person name="Martin F."/>
            <person name="Rosso M.-N."/>
            <person name="Henrissat B."/>
            <person name="Hibbett D."/>
            <person name="Martinez A.T."/>
            <person name="Grigoriev I.V."/>
        </authorList>
    </citation>
    <scope>NUCLEOTIDE SEQUENCE</scope>
    <source>
        <strain evidence="8">CBS 506.95</strain>
    </source>
</reference>
<dbReference type="Gene3D" id="3.30.40.10">
    <property type="entry name" value="Zinc/RING finger domain, C3HC4 (zinc finger)"/>
    <property type="match status" value="1"/>
</dbReference>
<dbReference type="OrthoDB" id="6270329at2759"/>
<dbReference type="InterPro" id="IPR001841">
    <property type="entry name" value="Znf_RING"/>
</dbReference>
<keyword evidence="5" id="KW-0175">Coiled coil</keyword>
<dbReference type="InterPro" id="IPR018957">
    <property type="entry name" value="Znf_C3HC4_RING-type"/>
</dbReference>
<feature type="region of interest" description="Disordered" evidence="6">
    <location>
        <begin position="255"/>
        <end position="303"/>
    </location>
</feature>
<dbReference type="SUPFAM" id="SSF57850">
    <property type="entry name" value="RING/U-box"/>
    <property type="match status" value="1"/>
</dbReference>
<keyword evidence="2 4" id="KW-0863">Zinc-finger</keyword>
<feature type="domain" description="RING-type" evidence="7">
    <location>
        <begin position="4"/>
        <end position="48"/>
    </location>
</feature>
<accession>A0A9P6JS93</accession>
<keyword evidence="9" id="KW-1185">Reference proteome</keyword>
<feature type="compositionally biased region" description="Low complexity" evidence="6">
    <location>
        <begin position="255"/>
        <end position="266"/>
    </location>
</feature>
<dbReference type="InterPro" id="IPR017907">
    <property type="entry name" value="Znf_RING_CS"/>
</dbReference>
<dbReference type="PROSITE" id="PS00518">
    <property type="entry name" value="ZF_RING_1"/>
    <property type="match status" value="1"/>
</dbReference>
<evidence type="ECO:0000256" key="2">
    <source>
        <dbReference type="ARBA" id="ARBA00022771"/>
    </source>
</evidence>
<evidence type="ECO:0000256" key="1">
    <source>
        <dbReference type="ARBA" id="ARBA00022723"/>
    </source>
</evidence>
<evidence type="ECO:0000313" key="8">
    <source>
        <dbReference type="EMBL" id="KAF9530315.1"/>
    </source>
</evidence>
<sequence length="318" mass="35954">MSQCSICLSNYKHPLCLPCGHIYCKTCLNDHVNSPGNPGLSAKCPDCRVTFHLVTPDLGHLPAKYHPFVVSPLRRVYINSNNGNQAALEKRVKELEQRLILKTAMEQSLMTRCEALSASLDAHRQGERDANERILDLEQEIFELEDAHNQHNQRIVELENIQQESLSETRKLKAKLAKSRAARDQSEREKRELEAELSLHGGVIDSSDYEQLAIPPPVRDRESRSSTHNILRIKEEPTSQTVGRLVPLSSPPAWVPATPSASASAPVRPTKPLPKRRREEAHTRMVENRDENPALFTRYKSKRARHGNFAPEGSIFQM</sequence>
<evidence type="ECO:0000259" key="7">
    <source>
        <dbReference type="PROSITE" id="PS50089"/>
    </source>
</evidence>
<feature type="coiled-coil region" evidence="5">
    <location>
        <begin position="78"/>
        <end position="196"/>
    </location>
</feature>
<keyword evidence="3" id="KW-0862">Zinc</keyword>
<evidence type="ECO:0000256" key="3">
    <source>
        <dbReference type="ARBA" id="ARBA00022833"/>
    </source>
</evidence>
<evidence type="ECO:0000256" key="6">
    <source>
        <dbReference type="SAM" id="MobiDB-lite"/>
    </source>
</evidence>
<dbReference type="PROSITE" id="PS50089">
    <property type="entry name" value="ZF_RING_2"/>
    <property type="match status" value="1"/>
</dbReference>
<dbReference type="AlphaFoldDB" id="A0A9P6JS93"/>
<dbReference type="Pfam" id="PF00097">
    <property type="entry name" value="zf-C3HC4"/>
    <property type="match status" value="1"/>
</dbReference>
<protein>
    <recommendedName>
        <fullName evidence="7">RING-type domain-containing protein</fullName>
    </recommendedName>
</protein>
<dbReference type="InterPro" id="IPR013083">
    <property type="entry name" value="Znf_RING/FYVE/PHD"/>
</dbReference>
<keyword evidence="1" id="KW-0479">Metal-binding</keyword>
<proteinExistence type="predicted"/>
<organism evidence="8 9">
    <name type="scientific">Crepidotus variabilis</name>
    <dbReference type="NCBI Taxonomy" id="179855"/>
    <lineage>
        <taxon>Eukaryota</taxon>
        <taxon>Fungi</taxon>
        <taxon>Dikarya</taxon>
        <taxon>Basidiomycota</taxon>
        <taxon>Agaricomycotina</taxon>
        <taxon>Agaricomycetes</taxon>
        <taxon>Agaricomycetidae</taxon>
        <taxon>Agaricales</taxon>
        <taxon>Agaricineae</taxon>
        <taxon>Crepidotaceae</taxon>
        <taxon>Crepidotus</taxon>
    </lineage>
</organism>
<evidence type="ECO:0000256" key="5">
    <source>
        <dbReference type="SAM" id="Coils"/>
    </source>
</evidence>
<evidence type="ECO:0000256" key="4">
    <source>
        <dbReference type="PROSITE-ProRule" id="PRU00175"/>
    </source>
</evidence>
<evidence type="ECO:0000313" key="9">
    <source>
        <dbReference type="Proteomes" id="UP000807306"/>
    </source>
</evidence>
<dbReference type="SMART" id="SM00184">
    <property type="entry name" value="RING"/>
    <property type="match status" value="1"/>
</dbReference>
<dbReference type="Proteomes" id="UP000807306">
    <property type="component" value="Unassembled WGS sequence"/>
</dbReference>
<dbReference type="EMBL" id="MU157840">
    <property type="protein sequence ID" value="KAF9530315.1"/>
    <property type="molecule type" value="Genomic_DNA"/>
</dbReference>
<name>A0A9P6JS93_9AGAR</name>
<feature type="compositionally biased region" description="Basic and acidic residues" evidence="6">
    <location>
        <begin position="277"/>
        <end position="292"/>
    </location>
</feature>